<dbReference type="Gene3D" id="1.10.340.70">
    <property type="match status" value="1"/>
</dbReference>
<dbReference type="AlphaFoldDB" id="A0ABD1A8Z2"/>
<dbReference type="Proteomes" id="UP001558713">
    <property type="component" value="Unassembled WGS sequence"/>
</dbReference>
<gene>
    <name evidence="2" type="ORF">V5N11_019512</name>
</gene>
<dbReference type="InterPro" id="IPR041588">
    <property type="entry name" value="Integrase_H2C2"/>
</dbReference>
<evidence type="ECO:0000259" key="1">
    <source>
        <dbReference type="Pfam" id="PF17921"/>
    </source>
</evidence>
<keyword evidence="3" id="KW-1185">Reference proteome</keyword>
<dbReference type="InterPro" id="IPR052160">
    <property type="entry name" value="Gypsy_RT_Integrase-like"/>
</dbReference>
<protein>
    <submittedName>
        <fullName evidence="2">Mitochondrial protein</fullName>
    </submittedName>
</protein>
<proteinExistence type="predicted"/>
<feature type="domain" description="Integrase zinc-binding" evidence="1">
    <location>
        <begin position="138"/>
        <end position="192"/>
    </location>
</feature>
<reference evidence="2 3" key="1">
    <citation type="submission" date="2024-04" db="EMBL/GenBank/DDBJ databases">
        <title>Genome assembly C_amara_ONT_v2.</title>
        <authorList>
            <person name="Yant L."/>
            <person name="Moore C."/>
            <person name="Slenker M."/>
        </authorList>
    </citation>
    <scope>NUCLEOTIDE SEQUENCE [LARGE SCALE GENOMIC DNA]</scope>
    <source>
        <tissue evidence="2">Leaf</tissue>
    </source>
</reference>
<comment type="caution">
    <text evidence="2">The sequence shown here is derived from an EMBL/GenBank/DDBJ whole genome shotgun (WGS) entry which is preliminary data.</text>
</comment>
<name>A0ABD1A8Z2_CARAN</name>
<organism evidence="2 3">
    <name type="scientific">Cardamine amara subsp. amara</name>
    <dbReference type="NCBI Taxonomy" id="228776"/>
    <lineage>
        <taxon>Eukaryota</taxon>
        <taxon>Viridiplantae</taxon>
        <taxon>Streptophyta</taxon>
        <taxon>Embryophyta</taxon>
        <taxon>Tracheophyta</taxon>
        <taxon>Spermatophyta</taxon>
        <taxon>Magnoliopsida</taxon>
        <taxon>eudicotyledons</taxon>
        <taxon>Gunneridae</taxon>
        <taxon>Pentapetalae</taxon>
        <taxon>rosids</taxon>
        <taxon>malvids</taxon>
        <taxon>Brassicales</taxon>
        <taxon>Brassicaceae</taxon>
        <taxon>Cardamineae</taxon>
        <taxon>Cardamine</taxon>
    </lineage>
</organism>
<accession>A0ABD1A8Z2</accession>
<dbReference type="PANTHER" id="PTHR47266">
    <property type="entry name" value="ENDONUCLEASE-RELATED"/>
    <property type="match status" value="1"/>
</dbReference>
<sequence length="286" mass="33012">MDTSASGIRYGNGVADHLSRMRIEDIRPIDDFMLDEQLKMMNSARELGQLTESNTGRTGSVTRRVTWTEFEEMAALLEEMTPWYADLANYLVCGEVPKSLDAYKKKQFFRDVNHYYWDEPFLYKKGLDGLFRRCIAEEEVNGVLDHCHGSTYGGHFATFKTVQKALQAGLWWPNMFKDAQNFISKCDICQRMGNIGRRNEMPQNPILEVEVFDVWGIDFMGPFNPPYHGNSYILVVVHYVTRPRYSPEGYVVIRNKRTDIRLVDRYGSIRSVRNGDEGMNDIVKSG</sequence>
<dbReference type="InterPro" id="IPR036397">
    <property type="entry name" value="RNaseH_sf"/>
</dbReference>
<evidence type="ECO:0000313" key="3">
    <source>
        <dbReference type="Proteomes" id="UP001558713"/>
    </source>
</evidence>
<dbReference type="Pfam" id="PF17921">
    <property type="entry name" value="Integrase_H2C2"/>
    <property type="match status" value="1"/>
</dbReference>
<dbReference type="EMBL" id="JBANAX010000639">
    <property type="protein sequence ID" value="KAL1199569.1"/>
    <property type="molecule type" value="Genomic_DNA"/>
</dbReference>
<dbReference type="Gene3D" id="3.30.420.10">
    <property type="entry name" value="Ribonuclease H-like superfamily/Ribonuclease H"/>
    <property type="match status" value="1"/>
</dbReference>
<evidence type="ECO:0000313" key="2">
    <source>
        <dbReference type="EMBL" id="KAL1199569.1"/>
    </source>
</evidence>